<evidence type="ECO:0008006" key="3">
    <source>
        <dbReference type="Google" id="ProtNLM"/>
    </source>
</evidence>
<reference evidence="1 2" key="1">
    <citation type="submission" date="2016-10" db="EMBL/GenBank/DDBJ databases">
        <authorList>
            <person name="de Groot N.N."/>
        </authorList>
    </citation>
    <scope>NUCLEOTIDE SEQUENCE [LARGE SCALE GENOMIC DNA]</scope>
    <source>
        <strain evidence="1 2">DSM 29340</strain>
    </source>
</reference>
<sequence>MPAAVTKPDLIARTTQDFAKLSDVLDRFPRALRLVADEDGVTPKDLVGHRAHWIQLFLGWYTDGQAGKPVDFPAPGYKWNQLKAYNADLRQAQAGLDWDAARALLDANHARLMSLLEGLDQAALYGGPMKGARNDWTTGRWAEAAGASHYRSAAKYLRGRTRAPRN</sequence>
<dbReference type="InterPro" id="IPR034660">
    <property type="entry name" value="DinB/YfiT-like"/>
</dbReference>
<dbReference type="SUPFAM" id="SSF109854">
    <property type="entry name" value="DinB/YfiT-like putative metalloenzymes"/>
    <property type="match status" value="1"/>
</dbReference>
<dbReference type="Pfam" id="PF08020">
    <property type="entry name" value="DUF1706"/>
    <property type="match status" value="1"/>
</dbReference>
<dbReference type="PANTHER" id="PTHR40658">
    <property type="match status" value="1"/>
</dbReference>
<name>A0A1H7CR29_9RHOB</name>
<proteinExistence type="predicted"/>
<gene>
    <name evidence="1" type="ORF">SAMN05444007_108131</name>
</gene>
<accession>A0A1H7CR29</accession>
<protein>
    <recommendedName>
        <fullName evidence="3">DfsB family protein</fullName>
    </recommendedName>
</protein>
<dbReference type="OrthoDB" id="5347938at2"/>
<keyword evidence="2" id="KW-1185">Reference proteome</keyword>
<dbReference type="EMBL" id="FNYD01000008">
    <property type="protein sequence ID" value="SEJ89190.1"/>
    <property type="molecule type" value="Genomic_DNA"/>
</dbReference>
<evidence type="ECO:0000313" key="2">
    <source>
        <dbReference type="Proteomes" id="UP000199379"/>
    </source>
</evidence>
<organism evidence="1 2">
    <name type="scientific">Cribrihabitans marinus</name>
    <dbReference type="NCBI Taxonomy" id="1227549"/>
    <lineage>
        <taxon>Bacteria</taxon>
        <taxon>Pseudomonadati</taxon>
        <taxon>Pseudomonadota</taxon>
        <taxon>Alphaproteobacteria</taxon>
        <taxon>Rhodobacterales</taxon>
        <taxon>Paracoccaceae</taxon>
        <taxon>Cribrihabitans</taxon>
    </lineage>
</organism>
<dbReference type="InterPro" id="IPR012550">
    <property type="entry name" value="DUF1706"/>
</dbReference>
<dbReference type="AlphaFoldDB" id="A0A1H7CR29"/>
<dbReference type="Proteomes" id="UP000199379">
    <property type="component" value="Unassembled WGS sequence"/>
</dbReference>
<dbReference type="PANTHER" id="PTHR40658:SF4">
    <property type="entry name" value="HYPOTHETICAL CYTOSOLIC PROTEIN"/>
    <property type="match status" value="1"/>
</dbReference>
<dbReference type="RefSeq" id="WP_092368364.1">
    <property type="nucleotide sequence ID" value="NZ_BMGV01000008.1"/>
</dbReference>
<evidence type="ECO:0000313" key="1">
    <source>
        <dbReference type="EMBL" id="SEJ89190.1"/>
    </source>
</evidence>
<dbReference type="STRING" id="1227549.SAMN05444007_108131"/>
<dbReference type="Gene3D" id="1.20.120.450">
    <property type="entry name" value="dinb family like domain"/>
    <property type="match status" value="1"/>
</dbReference>